<dbReference type="Gene3D" id="3.30.160.60">
    <property type="entry name" value="Classic Zinc Finger"/>
    <property type="match status" value="1"/>
</dbReference>
<proteinExistence type="predicted"/>
<protein>
    <recommendedName>
        <fullName evidence="2">C2H2-type domain-containing protein</fullName>
    </recommendedName>
</protein>
<dbReference type="AlphaFoldDB" id="A0AAD7XWB2"/>
<feature type="domain" description="C2H2-type" evidence="2">
    <location>
        <begin position="373"/>
        <end position="401"/>
    </location>
</feature>
<dbReference type="SUPFAM" id="SSF50044">
    <property type="entry name" value="SH3-domain"/>
    <property type="match status" value="1"/>
</dbReference>
<gene>
    <name evidence="3" type="ORF">O0I10_009047</name>
</gene>
<evidence type="ECO:0000256" key="1">
    <source>
        <dbReference type="PROSITE-ProRule" id="PRU00042"/>
    </source>
</evidence>
<dbReference type="PROSITE" id="PS50157">
    <property type="entry name" value="ZINC_FINGER_C2H2_2"/>
    <property type="match status" value="1"/>
</dbReference>
<organism evidence="3 4">
    <name type="scientific">Lichtheimia ornata</name>
    <dbReference type="NCBI Taxonomy" id="688661"/>
    <lineage>
        <taxon>Eukaryota</taxon>
        <taxon>Fungi</taxon>
        <taxon>Fungi incertae sedis</taxon>
        <taxon>Mucoromycota</taxon>
        <taxon>Mucoromycotina</taxon>
        <taxon>Mucoromycetes</taxon>
        <taxon>Mucorales</taxon>
        <taxon>Lichtheimiaceae</taxon>
        <taxon>Lichtheimia</taxon>
    </lineage>
</organism>
<sequence>MSNQRFITLHKPQEQEQPVGELQLSSRALRPSLISGNTMSNMGYGGEIAYNPATLPTIPDFDLSLYDENLQQQHAFGQYNNLETGINGYQQCSTEVDIVNSYLPSPSISYSSSTTEDLGSSGGIVSTWSVHNINSIVGSTPGASQQQYHRHHHQATFSTSGSASSFSTPPWCTPLSPVSNSSIAVCTNWEVPAWMLCSFTPTMIKNDCISTFKVIGYKWNFDDKLHYNAITARVDPLLDDPKNLPPGPFFVARRYVPKSHGIDEIRIDSNDRIMVYRVMEDGWCVGGKCSAPLVCGYFPVGCLLMESLSQLDNTHPHLADIWRRFSDCTRKPPTRKESLVCLACNGNSDFQSRKSLNRHLRTSIKHRPRHRRRQCKACGEWLSRTDAFRRHQRSQHDGTPP</sequence>
<dbReference type="PROSITE" id="PS00028">
    <property type="entry name" value="ZINC_FINGER_C2H2_1"/>
    <property type="match status" value="1"/>
</dbReference>
<name>A0AAD7XWB2_9FUNG</name>
<evidence type="ECO:0000313" key="4">
    <source>
        <dbReference type="Proteomes" id="UP001234581"/>
    </source>
</evidence>
<keyword evidence="1" id="KW-0862">Zinc</keyword>
<dbReference type="RefSeq" id="XP_058340271.1">
    <property type="nucleotide sequence ID" value="XM_058489045.1"/>
</dbReference>
<dbReference type="InterPro" id="IPR013087">
    <property type="entry name" value="Znf_C2H2_type"/>
</dbReference>
<dbReference type="Proteomes" id="UP001234581">
    <property type="component" value="Unassembled WGS sequence"/>
</dbReference>
<dbReference type="GeneID" id="83216454"/>
<keyword evidence="4" id="KW-1185">Reference proteome</keyword>
<reference evidence="3 4" key="1">
    <citation type="submission" date="2023-03" db="EMBL/GenBank/DDBJ databases">
        <title>Genome sequence of Lichtheimia ornata CBS 291.66.</title>
        <authorList>
            <person name="Mohabir J.T."/>
            <person name="Shea T.P."/>
            <person name="Kurbessoian T."/>
            <person name="Berby B."/>
            <person name="Fontaine J."/>
            <person name="Livny J."/>
            <person name="Gnirke A."/>
            <person name="Stajich J.E."/>
            <person name="Cuomo C.A."/>
        </authorList>
    </citation>
    <scope>NUCLEOTIDE SEQUENCE [LARGE SCALE GENOMIC DNA]</scope>
    <source>
        <strain evidence="3">CBS 291.66</strain>
    </source>
</reference>
<evidence type="ECO:0000259" key="2">
    <source>
        <dbReference type="PROSITE" id="PS50157"/>
    </source>
</evidence>
<keyword evidence="1" id="KW-0863">Zinc-finger</keyword>
<accession>A0AAD7XWB2</accession>
<dbReference type="GO" id="GO:0008270">
    <property type="term" value="F:zinc ion binding"/>
    <property type="evidence" value="ECO:0007669"/>
    <property type="project" value="UniProtKB-KW"/>
</dbReference>
<dbReference type="SMART" id="SM00355">
    <property type="entry name" value="ZnF_C2H2"/>
    <property type="match status" value="2"/>
</dbReference>
<comment type="caution">
    <text evidence="3">The sequence shown here is derived from an EMBL/GenBank/DDBJ whole genome shotgun (WGS) entry which is preliminary data.</text>
</comment>
<evidence type="ECO:0000313" key="3">
    <source>
        <dbReference type="EMBL" id="KAJ8655358.1"/>
    </source>
</evidence>
<dbReference type="EMBL" id="JARTCD010000050">
    <property type="protein sequence ID" value="KAJ8655358.1"/>
    <property type="molecule type" value="Genomic_DNA"/>
</dbReference>
<keyword evidence="1" id="KW-0479">Metal-binding</keyword>
<dbReference type="InterPro" id="IPR036028">
    <property type="entry name" value="SH3-like_dom_sf"/>
</dbReference>